<dbReference type="RefSeq" id="WP_210229463.1">
    <property type="nucleotide sequence ID" value="NZ_CP072800.1"/>
</dbReference>
<feature type="domain" description="DUF4166" evidence="1">
    <location>
        <begin position="27"/>
        <end position="78"/>
    </location>
</feature>
<sequence>MTENSVTHWFGTAFDQLHPALQQLHRQQHSIRWHRVPLPTGLFPRTTAYKCIENEKYRFHVEFSLPKIGLLLSYSGMLNTQ</sequence>
<evidence type="ECO:0000313" key="2">
    <source>
        <dbReference type="EMBL" id="QTR51232.1"/>
    </source>
</evidence>
<reference evidence="2 3" key="1">
    <citation type="submission" date="2021-04" db="EMBL/GenBank/DDBJ databases">
        <title>Genomics, taxonomy and metabolism of representatives of sulfur bacteria of the genus Thiothrix: Thiothrix fructosivorans QT, Thiothrix unzii A1T and three new species, Thiothrix subterranea sp. nov., Thiothrix litoralis sp. nov. and 'Candidatus Thiothrix anitrata' sp. nov.</title>
        <authorList>
            <person name="Ravin N.V."/>
            <person name="Smolyakov D."/>
            <person name="Rudenko T.S."/>
            <person name="Mardanov A.V."/>
            <person name="Beletsky A.V."/>
            <person name="Markov N.D."/>
            <person name="Fomenkov A.I."/>
            <person name="Roberts R.J."/>
            <person name="Karnachuk O.V."/>
            <person name="Novikov A."/>
            <person name="Grabovich M.Y."/>
        </authorList>
    </citation>
    <scope>NUCLEOTIDE SEQUENCE [LARGE SCALE GENOMIC DNA]</scope>
    <source>
        <strain evidence="2 3">A52</strain>
    </source>
</reference>
<evidence type="ECO:0000313" key="3">
    <source>
        <dbReference type="Proteomes" id="UP000672027"/>
    </source>
</evidence>
<organism evidence="2 3">
    <name type="scientific">Candidatus Thiothrix anitrata</name>
    <dbReference type="NCBI Taxonomy" id="2823902"/>
    <lineage>
        <taxon>Bacteria</taxon>
        <taxon>Pseudomonadati</taxon>
        <taxon>Pseudomonadota</taxon>
        <taxon>Gammaproteobacteria</taxon>
        <taxon>Thiotrichales</taxon>
        <taxon>Thiotrichaceae</taxon>
        <taxon>Thiothrix</taxon>
    </lineage>
</organism>
<evidence type="ECO:0000259" key="1">
    <source>
        <dbReference type="Pfam" id="PF13761"/>
    </source>
</evidence>
<dbReference type="EMBL" id="CP072800">
    <property type="protein sequence ID" value="QTR51232.1"/>
    <property type="molecule type" value="Genomic_DNA"/>
</dbReference>
<accession>A0ABX7X5T2</accession>
<dbReference type="Pfam" id="PF13761">
    <property type="entry name" value="DUF4166"/>
    <property type="match status" value="1"/>
</dbReference>
<protein>
    <submittedName>
        <fullName evidence="2">DUF4166 domain-containing protein</fullName>
    </submittedName>
</protein>
<gene>
    <name evidence="2" type="ORF">J8380_06700</name>
</gene>
<dbReference type="Proteomes" id="UP000672027">
    <property type="component" value="Chromosome"/>
</dbReference>
<proteinExistence type="predicted"/>
<name>A0ABX7X5T2_9GAMM</name>
<dbReference type="InterPro" id="IPR025311">
    <property type="entry name" value="DUF4166"/>
</dbReference>
<keyword evidence="3" id="KW-1185">Reference proteome</keyword>